<dbReference type="InterPro" id="IPR043597">
    <property type="entry name" value="TPH_dom"/>
</dbReference>
<dbReference type="PANTHER" id="PTHR15504">
    <property type="entry name" value="NASOPHARYNGEAL EPITHELIUM SPECIFIC PROTEIN 1"/>
    <property type="match status" value="1"/>
</dbReference>
<feature type="domain" description="Trichohyalin-plectin-homology" evidence="10">
    <location>
        <begin position="229"/>
        <end position="576"/>
    </location>
</feature>
<comment type="similarity">
    <text evidence="6">Belongs to the CFAP45 family.</text>
</comment>
<reference evidence="12" key="3">
    <citation type="submission" date="2025-08" db="UniProtKB">
        <authorList>
            <consortium name="RefSeq"/>
        </authorList>
    </citation>
    <scope>IDENTIFICATION</scope>
    <source>
        <tissue evidence="12">Whole organism</tissue>
    </source>
</reference>
<dbReference type="InterPro" id="IPR033253">
    <property type="entry name" value="CFAP45"/>
</dbReference>
<proteinExistence type="inferred from homology"/>
<keyword evidence="3 8" id="KW-0175">Coiled coil</keyword>
<feature type="region of interest" description="Disordered" evidence="9">
    <location>
        <begin position="145"/>
        <end position="180"/>
    </location>
</feature>
<evidence type="ECO:0000313" key="12">
    <source>
        <dbReference type="RefSeq" id="XP_017871908.1"/>
    </source>
</evidence>
<evidence type="ECO:0000256" key="2">
    <source>
        <dbReference type="ARBA" id="ARBA00022846"/>
    </source>
</evidence>
<evidence type="ECO:0000256" key="7">
    <source>
        <dbReference type="ARBA" id="ARBA00034142"/>
    </source>
</evidence>
<dbReference type="PANTHER" id="PTHR15504:SF0">
    <property type="entry name" value="CILIA- AND FLAGELLA-ASSOCIATED PROTEIN 45"/>
    <property type="match status" value="1"/>
</dbReference>
<dbReference type="GeneID" id="108619690"/>
<protein>
    <recommendedName>
        <fullName evidence="7">Cilia- and flagella-associated protein 45</fullName>
    </recommendedName>
</protein>
<evidence type="ECO:0000259" key="10">
    <source>
        <dbReference type="Pfam" id="PF13868"/>
    </source>
</evidence>
<organism evidence="11 12">
    <name type="scientific">Drosophila arizonae</name>
    <name type="common">Fruit fly</name>
    <dbReference type="NCBI Taxonomy" id="7263"/>
    <lineage>
        <taxon>Eukaryota</taxon>
        <taxon>Metazoa</taxon>
        <taxon>Ecdysozoa</taxon>
        <taxon>Arthropoda</taxon>
        <taxon>Hexapoda</taxon>
        <taxon>Insecta</taxon>
        <taxon>Pterygota</taxon>
        <taxon>Neoptera</taxon>
        <taxon>Endopterygota</taxon>
        <taxon>Diptera</taxon>
        <taxon>Brachycera</taxon>
        <taxon>Muscomorpha</taxon>
        <taxon>Ephydroidea</taxon>
        <taxon>Drosophilidae</taxon>
        <taxon>Drosophila</taxon>
    </lineage>
</organism>
<evidence type="ECO:0000256" key="9">
    <source>
        <dbReference type="SAM" id="MobiDB-lite"/>
    </source>
</evidence>
<evidence type="ECO:0000313" key="11">
    <source>
        <dbReference type="Proteomes" id="UP000694904"/>
    </source>
</evidence>
<feature type="coiled-coil region" evidence="8">
    <location>
        <begin position="316"/>
        <end position="343"/>
    </location>
</feature>
<dbReference type="Pfam" id="PF13868">
    <property type="entry name" value="TPH"/>
    <property type="match status" value="1"/>
</dbReference>
<dbReference type="Proteomes" id="UP000694904">
    <property type="component" value="Chromosome X"/>
</dbReference>
<feature type="coiled-coil region" evidence="8">
    <location>
        <begin position="379"/>
        <end position="459"/>
    </location>
</feature>
<feature type="region of interest" description="Disordered" evidence="9">
    <location>
        <begin position="76"/>
        <end position="117"/>
    </location>
</feature>
<comment type="subcellular location">
    <subcellularLocation>
        <location evidence="1">Cell projection</location>
        <location evidence="1">Cilium</location>
        <location evidence="1">Flagellum</location>
    </subcellularLocation>
</comment>
<keyword evidence="2" id="KW-0282">Flagellum</keyword>
<feature type="compositionally biased region" description="Basic and acidic residues" evidence="9">
    <location>
        <begin position="162"/>
        <end position="180"/>
    </location>
</feature>
<evidence type="ECO:0000256" key="5">
    <source>
        <dbReference type="ARBA" id="ARBA00023273"/>
    </source>
</evidence>
<reference evidence="11" key="2">
    <citation type="journal article" date="2016" name="G3 (Bethesda)">
        <title>Genome Evolution in Three Species of Cactophilic Drosophila.</title>
        <authorList>
            <person name="Sanchez-Flores A."/>
            <person name="Penazola F."/>
            <person name="Carpinteyro-Ponce J."/>
            <person name="Nazario-Yepiz N."/>
            <person name="Abreu-Goodger C."/>
            <person name="Machado C.A."/>
            <person name="Markow T.A."/>
        </authorList>
    </citation>
    <scope>NUCLEOTIDE SEQUENCE [LARGE SCALE GENOMIC DNA]</scope>
</reference>
<feature type="coiled-coil region" evidence="8">
    <location>
        <begin position="532"/>
        <end position="559"/>
    </location>
</feature>
<keyword evidence="11" id="KW-1185">Reference proteome</keyword>
<dbReference type="RefSeq" id="XP_017871908.1">
    <property type="nucleotide sequence ID" value="XM_018016419.1"/>
</dbReference>
<sequence length="601" mass="70755">MPTMMPCVTGTGRPLHADCYDRRGRKIGLELEKPIRLPKPEPSEFAFKRQPRVSICEKQLAEGLLQQREGFLMAGKRSSKHRLQPGLPPGTLPPGTVAPKPVRLFPQPKPTKRKGLGGEATYFHVQGRPWESIGYATLEKEHVDRLKSSRPPTAEEIQAEVEQLREEERQNKEEENRMRSYYHEIDEARRERELEVQRQIDAEAEDDDAEKAAEAKRLMVLHKSLQARHENDVRVQSAIRSIGAAKCSAMWTAQIEERAMMERLQAEHDVEQARKDTAFNESKWGSAAEQDLAAHNKRLAFGNAVRQQINDHRQLRHMAEERRREESRQMRDAYEEYKRFQADHAVATGQRKKNYRNELFHYIKLHQDFGRILCEQEQRDELRANKYVIEKEAKRLEQRQQKAAIDLAKERKREALYVMQQKILDANDNREEMRLLAEHERLERKYRLEERQAVEKRRRQAEELRQGNLEAMANINKLRACYYAQRQREMDEMKVDRAKYEEQQKIELEKKLGRKLDLHEGVTAQMEEHERARRREIENERLESEKARAMEKQRQKEIDMVISVKLNELAKKKCMPQAALQSLTGRVTHAREPKLSAHFLP</sequence>
<gene>
    <name evidence="12" type="primary">LOC108619690</name>
</gene>
<evidence type="ECO:0000256" key="6">
    <source>
        <dbReference type="ARBA" id="ARBA00034116"/>
    </source>
</evidence>
<evidence type="ECO:0000256" key="3">
    <source>
        <dbReference type="ARBA" id="ARBA00023054"/>
    </source>
</evidence>
<accession>A0ABM1PXH2</accession>
<evidence type="ECO:0000256" key="4">
    <source>
        <dbReference type="ARBA" id="ARBA00023069"/>
    </source>
</evidence>
<name>A0ABM1PXH2_DROAR</name>
<evidence type="ECO:0000256" key="1">
    <source>
        <dbReference type="ARBA" id="ARBA00004230"/>
    </source>
</evidence>
<keyword evidence="5" id="KW-0966">Cell projection</keyword>
<reference evidence="11" key="1">
    <citation type="journal article" date="1997" name="Nucleic Acids Res.">
        <title>tRNAscan-SE: a program for improved detection of transfer RNA genes in genomic sequence.</title>
        <authorList>
            <person name="Lowe T.M."/>
            <person name="Eddy S.R."/>
        </authorList>
    </citation>
    <scope>NUCLEOTIDE SEQUENCE [LARGE SCALE GENOMIC DNA]</scope>
</reference>
<evidence type="ECO:0000256" key="8">
    <source>
        <dbReference type="SAM" id="Coils"/>
    </source>
</evidence>
<keyword evidence="4" id="KW-0969">Cilium</keyword>